<dbReference type="FunFam" id="1.10.418.10:FF:000001">
    <property type="entry name" value="Actinin alpha 1"/>
    <property type="match status" value="1"/>
</dbReference>
<gene>
    <name evidence="5" type="ORF">BIW11_13565</name>
</gene>
<keyword evidence="1" id="KW-0677">Repeat</keyword>
<keyword evidence="2" id="KW-0009">Actin-binding</keyword>
<dbReference type="InterPro" id="IPR001589">
    <property type="entry name" value="Actinin_actin-bd_CS"/>
</dbReference>
<dbReference type="SMART" id="SM00150">
    <property type="entry name" value="SPEC"/>
    <property type="match status" value="5"/>
</dbReference>
<dbReference type="InterPro" id="IPR002017">
    <property type="entry name" value="Spectrin_repeat"/>
</dbReference>
<evidence type="ECO:0000256" key="2">
    <source>
        <dbReference type="ARBA" id="ARBA00023203"/>
    </source>
</evidence>
<reference evidence="5 6" key="1">
    <citation type="journal article" date="2017" name="Gigascience">
        <title>Draft genome of the honey bee ectoparasitic mite, Tropilaelaps mercedesae, is shaped by the parasitic life history.</title>
        <authorList>
            <person name="Dong X."/>
            <person name="Armstrong S.D."/>
            <person name="Xia D."/>
            <person name="Makepeace B.L."/>
            <person name="Darby A.C."/>
            <person name="Kadowaki T."/>
        </authorList>
    </citation>
    <scope>NUCLEOTIDE SEQUENCE [LARGE SCALE GENOMIC DNA]</scope>
    <source>
        <strain evidence="5">Wuxi-XJTLU</strain>
    </source>
</reference>
<evidence type="ECO:0000259" key="4">
    <source>
        <dbReference type="PROSITE" id="PS50021"/>
    </source>
</evidence>
<dbReference type="CDD" id="cd00176">
    <property type="entry name" value="SPEC"/>
    <property type="match status" value="4"/>
</dbReference>
<evidence type="ECO:0000313" key="6">
    <source>
        <dbReference type="Proteomes" id="UP000192247"/>
    </source>
</evidence>
<organism evidence="5 6">
    <name type="scientific">Tropilaelaps mercedesae</name>
    <dbReference type="NCBI Taxonomy" id="418985"/>
    <lineage>
        <taxon>Eukaryota</taxon>
        <taxon>Metazoa</taxon>
        <taxon>Ecdysozoa</taxon>
        <taxon>Arthropoda</taxon>
        <taxon>Chelicerata</taxon>
        <taxon>Arachnida</taxon>
        <taxon>Acari</taxon>
        <taxon>Parasitiformes</taxon>
        <taxon>Mesostigmata</taxon>
        <taxon>Gamasina</taxon>
        <taxon>Dermanyssoidea</taxon>
        <taxon>Laelapidae</taxon>
        <taxon>Tropilaelaps</taxon>
    </lineage>
</organism>
<dbReference type="Gene3D" id="1.20.58.60">
    <property type="match status" value="3"/>
</dbReference>
<evidence type="ECO:0000256" key="3">
    <source>
        <dbReference type="SAM" id="Coils"/>
    </source>
</evidence>
<feature type="domain" description="Calponin-homology (CH)" evidence="4">
    <location>
        <begin position="54"/>
        <end position="159"/>
    </location>
</feature>
<dbReference type="InterPro" id="IPR001715">
    <property type="entry name" value="CH_dom"/>
</dbReference>
<name>A0A1V9X294_9ACAR</name>
<feature type="coiled-coil region" evidence="3">
    <location>
        <begin position="459"/>
        <end position="571"/>
    </location>
</feature>
<sequence>MHEVRLESIGAEDIVDGNRRLILGLIWTIILRFVIHDITEPIEDEENKEDSEKKSAKEALLLWCQRKTRGYPGVHIADFSASWRNGLGFNALIHSHRPDLVRFEELQPQNHIENLNQAFETAHRELGVPKLLDAEDVDVAKPDEKSVLTYVASYYHTFFRMKEELTGGRRIANIVGRMMEIDHQKVFYERMVSTLLKWIYGKIEQLNARDYPNTLDDIQKELSAFKKYRTVEKPPRYTERAEIEAQLFAIQTKLKTLGQPAYVPTEGCHPSDLEKAWNELEQAEHGREVSLKDELLRQERLEMMAHRFLRKAQIRESYLDDMIAVLNDPRYGSYAQQTVDATLMKHEAIGADVLAIKDRFENLSEMSNNLVKEKYHKANDIKRRHDEIIEKYNRVLGLLDKHRKQLHLYALFAATLRDIASLREDLREFATQFNSTENGRHLMDNEDLVQKHSIATSQLKSHKDTIARLANQINQLLKGGQGDKATMEAEQKALESEFAKAQTLAVARMERLHTARDLFRFVAELEELEREVLDKQRACQSFKPGRDMVSLVSAQQKHKALEGEIRAAHKRFQGICARGTELSAKISGPQTAPIARQLKDIEKHFEILNKLCEEKRGKLDDAFQGFRYLGDANEAESYLREVLPLLASEDRGDSVLSAKSLLKRHQTLSGEIRAYKPEIQKLRDLVDKMVKTGVARNLIEQKVEDDVEIVEEIVHELVTREVVEERLEKREEPQVRMQYAYEGQGMQVARGEA</sequence>
<proteinExistence type="predicted"/>
<dbReference type="Gene3D" id="1.10.418.10">
    <property type="entry name" value="Calponin-like domain"/>
    <property type="match status" value="2"/>
</dbReference>
<keyword evidence="6" id="KW-1185">Reference proteome</keyword>
<dbReference type="InterPro" id="IPR036872">
    <property type="entry name" value="CH_dom_sf"/>
</dbReference>
<comment type="caution">
    <text evidence="5">The sequence shown here is derived from an EMBL/GenBank/DDBJ whole genome shotgun (WGS) entry which is preliminary data.</text>
</comment>
<dbReference type="Pfam" id="PF00435">
    <property type="entry name" value="Spectrin"/>
    <property type="match status" value="4"/>
</dbReference>
<keyword evidence="3" id="KW-0175">Coiled coil</keyword>
<evidence type="ECO:0000313" key="5">
    <source>
        <dbReference type="EMBL" id="OQR67372.1"/>
    </source>
</evidence>
<dbReference type="PROSITE" id="PS00020">
    <property type="entry name" value="ACTININ_2"/>
    <property type="match status" value="1"/>
</dbReference>
<dbReference type="Pfam" id="PF00307">
    <property type="entry name" value="CH"/>
    <property type="match status" value="1"/>
</dbReference>
<dbReference type="Proteomes" id="UP000192247">
    <property type="component" value="Unassembled WGS sequence"/>
</dbReference>
<dbReference type="EMBL" id="MNPL01029000">
    <property type="protein sequence ID" value="OQR67372.1"/>
    <property type="molecule type" value="Genomic_DNA"/>
</dbReference>
<accession>A0A1V9X294</accession>
<evidence type="ECO:0000256" key="1">
    <source>
        <dbReference type="ARBA" id="ARBA00022737"/>
    </source>
</evidence>
<protein>
    <submittedName>
        <fullName evidence="5">Spectrin beta chain</fullName>
    </submittedName>
</protein>
<dbReference type="AlphaFoldDB" id="A0A1V9X294"/>
<dbReference type="SUPFAM" id="SSF46966">
    <property type="entry name" value="Spectrin repeat"/>
    <property type="match status" value="4"/>
</dbReference>
<dbReference type="GO" id="GO:0003779">
    <property type="term" value="F:actin binding"/>
    <property type="evidence" value="ECO:0007669"/>
    <property type="project" value="UniProtKB-KW"/>
</dbReference>
<dbReference type="SUPFAM" id="SSF47576">
    <property type="entry name" value="Calponin-homology domain, CH-domain"/>
    <property type="match status" value="1"/>
</dbReference>
<dbReference type="PROSITE" id="PS50021">
    <property type="entry name" value="CH"/>
    <property type="match status" value="1"/>
</dbReference>
<dbReference type="InterPro" id="IPR018159">
    <property type="entry name" value="Spectrin/alpha-actinin"/>
</dbReference>
<dbReference type="InParanoid" id="A0A1V9X294"/>
<dbReference type="SMART" id="SM00033">
    <property type="entry name" value="CH"/>
    <property type="match status" value="1"/>
</dbReference>
<dbReference type="PANTHER" id="PTHR11915">
    <property type="entry name" value="SPECTRIN/FILAMIN RELATED CYTOSKELETAL PROTEIN"/>
    <property type="match status" value="1"/>
</dbReference>
<dbReference type="CDD" id="cd21194">
    <property type="entry name" value="CH_beta_spectrin_rpt2"/>
    <property type="match status" value="1"/>
</dbReference>
<dbReference type="OrthoDB" id="18853at2759"/>
<dbReference type="STRING" id="418985.A0A1V9X294"/>